<dbReference type="EMBL" id="JAFNEN010000462">
    <property type="protein sequence ID" value="KAG8182449.1"/>
    <property type="molecule type" value="Genomic_DNA"/>
</dbReference>
<keyword evidence="4" id="KW-1185">Reference proteome</keyword>
<protein>
    <submittedName>
        <fullName evidence="3">Uncharacterized protein</fullName>
    </submittedName>
</protein>
<keyword evidence="1" id="KW-0175">Coiled coil</keyword>
<evidence type="ECO:0000256" key="2">
    <source>
        <dbReference type="SAM" id="MobiDB-lite"/>
    </source>
</evidence>
<name>A0AAV6UE05_9ARAC</name>
<gene>
    <name evidence="3" type="ORF">JTE90_012463</name>
</gene>
<proteinExistence type="predicted"/>
<organism evidence="3 4">
    <name type="scientific">Oedothorax gibbosus</name>
    <dbReference type="NCBI Taxonomy" id="931172"/>
    <lineage>
        <taxon>Eukaryota</taxon>
        <taxon>Metazoa</taxon>
        <taxon>Ecdysozoa</taxon>
        <taxon>Arthropoda</taxon>
        <taxon>Chelicerata</taxon>
        <taxon>Arachnida</taxon>
        <taxon>Araneae</taxon>
        <taxon>Araneomorphae</taxon>
        <taxon>Entelegynae</taxon>
        <taxon>Araneoidea</taxon>
        <taxon>Linyphiidae</taxon>
        <taxon>Erigoninae</taxon>
        <taxon>Oedothorax</taxon>
    </lineage>
</organism>
<dbReference type="Proteomes" id="UP000827092">
    <property type="component" value="Unassembled WGS sequence"/>
</dbReference>
<evidence type="ECO:0000256" key="1">
    <source>
        <dbReference type="SAM" id="Coils"/>
    </source>
</evidence>
<feature type="compositionally biased region" description="Basic and acidic residues" evidence="2">
    <location>
        <begin position="1"/>
        <end position="12"/>
    </location>
</feature>
<dbReference type="AlphaFoldDB" id="A0AAV6UE05"/>
<reference evidence="3 4" key="1">
    <citation type="journal article" date="2022" name="Nat. Ecol. Evol.">
        <title>A masculinizing supergene underlies an exaggerated male reproductive morph in a spider.</title>
        <authorList>
            <person name="Hendrickx F."/>
            <person name="De Corte Z."/>
            <person name="Sonet G."/>
            <person name="Van Belleghem S.M."/>
            <person name="Kostlbacher S."/>
            <person name="Vangestel C."/>
        </authorList>
    </citation>
    <scope>NUCLEOTIDE SEQUENCE [LARGE SCALE GENOMIC DNA]</scope>
    <source>
        <strain evidence="3">W744_W776</strain>
    </source>
</reference>
<evidence type="ECO:0000313" key="4">
    <source>
        <dbReference type="Proteomes" id="UP000827092"/>
    </source>
</evidence>
<comment type="caution">
    <text evidence="3">The sequence shown here is derived from an EMBL/GenBank/DDBJ whole genome shotgun (WGS) entry which is preliminary data.</text>
</comment>
<sequence length="132" mass="15383">MEVDSCPKEQVPKEPCCSQKNAQNDSKNHAAKAPILHFHSESRVFRLTKSEERNAARSLTTMRRRNIAAKDEDLTSLCMQMEDMNADKGFKPCETERKKRVLQRLRALVDSYKNELQDKRKGLGNIWKEFRD</sequence>
<feature type="region of interest" description="Disordered" evidence="2">
    <location>
        <begin position="1"/>
        <end position="30"/>
    </location>
</feature>
<evidence type="ECO:0000313" key="3">
    <source>
        <dbReference type="EMBL" id="KAG8182449.1"/>
    </source>
</evidence>
<accession>A0AAV6UE05</accession>
<feature type="coiled-coil region" evidence="1">
    <location>
        <begin position="95"/>
        <end position="122"/>
    </location>
</feature>